<keyword evidence="8" id="KW-1185">Reference proteome</keyword>
<reference evidence="7 8" key="1">
    <citation type="journal article" date="2018" name="IMA Fungus">
        <title>IMA Genome-F 9: Draft genome sequence of Annulohypoxylon stygium, Aspergillus mulundensis, Berkeleyomyces basicola (syn. Thielaviopsis basicola), Ceratocystis smalleyi, two Cercospora beticola strains, Coleophoma cylindrospora, Fusarium fracticaudum, Phialophora cf. hyalina, and Morchella septimelata.</title>
        <authorList>
            <person name="Wingfield B.D."/>
            <person name="Bills G.F."/>
            <person name="Dong Y."/>
            <person name="Huang W."/>
            <person name="Nel W.J."/>
            <person name="Swalarsk-Parry B.S."/>
            <person name="Vaghefi N."/>
            <person name="Wilken P.M."/>
            <person name="An Z."/>
            <person name="de Beer Z.W."/>
            <person name="De Vos L."/>
            <person name="Chen L."/>
            <person name="Duong T.A."/>
            <person name="Gao Y."/>
            <person name="Hammerbacher A."/>
            <person name="Kikkert J.R."/>
            <person name="Li Y."/>
            <person name="Li H."/>
            <person name="Li K."/>
            <person name="Li Q."/>
            <person name="Liu X."/>
            <person name="Ma X."/>
            <person name="Naidoo K."/>
            <person name="Pethybridge S.J."/>
            <person name="Sun J."/>
            <person name="Steenkamp E.T."/>
            <person name="van der Nest M.A."/>
            <person name="van Wyk S."/>
            <person name="Wingfield M.J."/>
            <person name="Xiong C."/>
            <person name="Yue Q."/>
            <person name="Zhang X."/>
        </authorList>
    </citation>
    <scope>NUCLEOTIDE SEQUENCE [LARGE SCALE GENOMIC DNA]</scope>
    <source>
        <strain evidence="7 8">BP 5553</strain>
    </source>
</reference>
<evidence type="ECO:0000256" key="1">
    <source>
        <dbReference type="ARBA" id="ARBA00001974"/>
    </source>
</evidence>
<comment type="similarity">
    <text evidence="2">Belongs to the oxygen-dependent FAD-linked oxidoreductase family.</text>
</comment>
<comment type="cofactor">
    <cofactor evidence="1">
        <name>FAD</name>
        <dbReference type="ChEBI" id="CHEBI:57692"/>
    </cofactor>
</comment>
<dbReference type="InterPro" id="IPR006094">
    <property type="entry name" value="Oxid_FAD_bind_N"/>
</dbReference>
<dbReference type="Gene3D" id="3.30.465.10">
    <property type="match status" value="1"/>
</dbReference>
<dbReference type="PROSITE" id="PS51387">
    <property type="entry name" value="FAD_PCMH"/>
    <property type="match status" value="1"/>
</dbReference>
<dbReference type="InterPro" id="IPR016167">
    <property type="entry name" value="FAD-bd_PCMH_sub1"/>
</dbReference>
<gene>
    <name evidence="7" type="ORF">BP5553_09858</name>
</gene>
<dbReference type="GeneID" id="43602707"/>
<feature type="domain" description="FAD-binding PCMH-type" evidence="6">
    <location>
        <begin position="33"/>
        <end position="204"/>
    </location>
</feature>
<dbReference type="STRING" id="2656787.A0A370TAW5"/>
<evidence type="ECO:0000256" key="2">
    <source>
        <dbReference type="ARBA" id="ARBA00005466"/>
    </source>
</evidence>
<dbReference type="GO" id="GO:0016491">
    <property type="term" value="F:oxidoreductase activity"/>
    <property type="evidence" value="ECO:0007669"/>
    <property type="project" value="UniProtKB-KW"/>
</dbReference>
<dbReference type="Pfam" id="PF01565">
    <property type="entry name" value="FAD_binding_4"/>
    <property type="match status" value="1"/>
</dbReference>
<sequence length="461" mass="51034">MAAPALPIVWKDAAGENNYEKERVDRIFNAIKPNRYPRAIIKATHPSHVQEAVQLANKLQCRVSVRSGGHSWAAWSVRDDAILIDLEGLHEIDLDEDKTIVKASPSTTGAMLNEVLVPKGLMFGGGHCPDVGIGGFLLQGGMGWNCKNWGWACEQIVALDVVTAAGEALHCSETENSDLLWCARGAGPGFPAIVTRFYLKTRQRPAVMYRSTFIYPISVYKTVMDWITKISPTSDPGNEIVAVGLTPKGMNEICIMAHIVTFQESESAAREALRPLDESRPVGALVELVSQPTSIADQYVDQAHANPENHRYCADNAYIKNDADVTGVLEKAFTSLPHRKSFALWFSMVPTSRRPMPDMACSMQSDHYFALYTVWEDAEDDVRCQGWVKNIMREVAPMSEGAYLGDSDFQVRRTKFWSDAAAAKLMSLRRKWDPKGTVSGYLDEGDASGTEGLDNQNWIKS</sequence>
<keyword evidence="3" id="KW-0285">Flavoprotein</keyword>
<dbReference type="AlphaFoldDB" id="A0A370TAW5"/>
<keyword evidence="4" id="KW-0274">FAD</keyword>
<evidence type="ECO:0000313" key="7">
    <source>
        <dbReference type="EMBL" id="RDL31069.1"/>
    </source>
</evidence>
<comment type="caution">
    <text evidence="7">The sequence shown here is derived from an EMBL/GenBank/DDBJ whole genome shotgun (WGS) entry which is preliminary data.</text>
</comment>
<dbReference type="InterPro" id="IPR036318">
    <property type="entry name" value="FAD-bd_PCMH-like_sf"/>
</dbReference>
<evidence type="ECO:0000256" key="3">
    <source>
        <dbReference type="ARBA" id="ARBA00022630"/>
    </source>
</evidence>
<dbReference type="SUPFAM" id="SSF56176">
    <property type="entry name" value="FAD-binding/transporter-associated domain-like"/>
    <property type="match status" value="1"/>
</dbReference>
<protein>
    <recommendedName>
        <fullName evidence="6">FAD-binding PCMH-type domain-containing protein</fullName>
    </recommendedName>
</protein>
<dbReference type="Gene3D" id="3.30.43.10">
    <property type="entry name" value="Uridine Diphospho-n-acetylenolpyruvylglucosamine Reductase, domain 2"/>
    <property type="match status" value="1"/>
</dbReference>
<dbReference type="Proteomes" id="UP000254866">
    <property type="component" value="Unassembled WGS sequence"/>
</dbReference>
<evidence type="ECO:0000313" key="8">
    <source>
        <dbReference type="Proteomes" id="UP000254866"/>
    </source>
</evidence>
<keyword evidence="5" id="KW-0560">Oxidoreductase</keyword>
<dbReference type="InterPro" id="IPR050416">
    <property type="entry name" value="FAD-linked_Oxidoreductase"/>
</dbReference>
<evidence type="ECO:0000259" key="6">
    <source>
        <dbReference type="PROSITE" id="PS51387"/>
    </source>
</evidence>
<dbReference type="EMBL" id="NPIC01000013">
    <property type="protein sequence ID" value="RDL31069.1"/>
    <property type="molecule type" value="Genomic_DNA"/>
</dbReference>
<dbReference type="PANTHER" id="PTHR42973">
    <property type="entry name" value="BINDING OXIDOREDUCTASE, PUTATIVE (AFU_ORTHOLOGUE AFUA_1G17690)-RELATED"/>
    <property type="match status" value="1"/>
</dbReference>
<organism evidence="7 8">
    <name type="scientific">Venustampulla echinocandica</name>
    <dbReference type="NCBI Taxonomy" id="2656787"/>
    <lineage>
        <taxon>Eukaryota</taxon>
        <taxon>Fungi</taxon>
        <taxon>Dikarya</taxon>
        <taxon>Ascomycota</taxon>
        <taxon>Pezizomycotina</taxon>
        <taxon>Leotiomycetes</taxon>
        <taxon>Helotiales</taxon>
        <taxon>Pleuroascaceae</taxon>
        <taxon>Venustampulla</taxon>
    </lineage>
</organism>
<dbReference type="InterPro" id="IPR016166">
    <property type="entry name" value="FAD-bd_PCMH"/>
</dbReference>
<proteinExistence type="inferred from homology"/>
<dbReference type="PANTHER" id="PTHR42973:SF39">
    <property type="entry name" value="FAD-BINDING PCMH-TYPE DOMAIN-CONTAINING PROTEIN"/>
    <property type="match status" value="1"/>
</dbReference>
<dbReference type="GO" id="GO:0071949">
    <property type="term" value="F:FAD binding"/>
    <property type="evidence" value="ECO:0007669"/>
    <property type="project" value="InterPro"/>
</dbReference>
<evidence type="ECO:0000256" key="5">
    <source>
        <dbReference type="ARBA" id="ARBA00023002"/>
    </source>
</evidence>
<name>A0A370TAW5_9HELO</name>
<dbReference type="InterPro" id="IPR016169">
    <property type="entry name" value="FAD-bd_PCMH_sub2"/>
</dbReference>
<evidence type="ECO:0000256" key="4">
    <source>
        <dbReference type="ARBA" id="ARBA00022827"/>
    </source>
</evidence>
<accession>A0A370TAW5</accession>
<dbReference type="Gene3D" id="3.40.462.20">
    <property type="match status" value="1"/>
</dbReference>
<dbReference type="RefSeq" id="XP_031865318.1">
    <property type="nucleotide sequence ID" value="XM_032018481.1"/>
</dbReference>
<dbReference type="OrthoDB" id="415825at2759"/>